<evidence type="ECO:0000313" key="2">
    <source>
        <dbReference type="Proteomes" id="UP001279734"/>
    </source>
</evidence>
<dbReference type="Proteomes" id="UP001279734">
    <property type="component" value="Unassembled WGS sequence"/>
</dbReference>
<evidence type="ECO:0000313" key="1">
    <source>
        <dbReference type="EMBL" id="GMH28137.1"/>
    </source>
</evidence>
<gene>
    <name evidence="1" type="ORF">Nepgr_029980</name>
</gene>
<protein>
    <submittedName>
        <fullName evidence="1">Uncharacterized protein</fullName>
    </submittedName>
</protein>
<reference evidence="1" key="1">
    <citation type="submission" date="2023-05" db="EMBL/GenBank/DDBJ databases">
        <title>Nepenthes gracilis genome sequencing.</title>
        <authorList>
            <person name="Fukushima K."/>
        </authorList>
    </citation>
    <scope>NUCLEOTIDE SEQUENCE</scope>
    <source>
        <strain evidence="1">SING2019-196</strain>
    </source>
</reference>
<organism evidence="1 2">
    <name type="scientific">Nepenthes gracilis</name>
    <name type="common">Slender pitcher plant</name>
    <dbReference type="NCBI Taxonomy" id="150966"/>
    <lineage>
        <taxon>Eukaryota</taxon>
        <taxon>Viridiplantae</taxon>
        <taxon>Streptophyta</taxon>
        <taxon>Embryophyta</taxon>
        <taxon>Tracheophyta</taxon>
        <taxon>Spermatophyta</taxon>
        <taxon>Magnoliopsida</taxon>
        <taxon>eudicotyledons</taxon>
        <taxon>Gunneridae</taxon>
        <taxon>Pentapetalae</taxon>
        <taxon>Caryophyllales</taxon>
        <taxon>Nepenthaceae</taxon>
        <taxon>Nepenthes</taxon>
    </lineage>
</organism>
<sequence>MAESLQLSMENVVVAHNSLSMKNVGIPLVLSRIRMNKGGVSLFFQQLHKKLKHFLFLVTRLNRCVLLRWSKAAKYPPEKGNFRSEETDTVPSYCVKDKLENLPALEGVGARLSTHADMQVVTAPCAVLPDGSATDLLNGTSVDASALREGDETCSLTGHLVGASDLQATVDVR</sequence>
<name>A0AAD3Y3I5_NEPGR</name>
<comment type="caution">
    <text evidence="1">The sequence shown here is derived from an EMBL/GenBank/DDBJ whole genome shotgun (WGS) entry which is preliminary data.</text>
</comment>
<keyword evidence="2" id="KW-1185">Reference proteome</keyword>
<dbReference type="AlphaFoldDB" id="A0AAD3Y3I5"/>
<proteinExistence type="predicted"/>
<dbReference type="EMBL" id="BSYO01000034">
    <property type="protein sequence ID" value="GMH28137.1"/>
    <property type="molecule type" value="Genomic_DNA"/>
</dbReference>
<accession>A0AAD3Y3I5</accession>